<dbReference type="EMBL" id="JACHMQ010000001">
    <property type="protein sequence ID" value="MBB6399163.1"/>
    <property type="molecule type" value="Genomic_DNA"/>
</dbReference>
<feature type="compositionally biased region" description="Gly residues" evidence="1">
    <location>
        <begin position="72"/>
        <end position="82"/>
    </location>
</feature>
<feature type="region of interest" description="Disordered" evidence="1">
    <location>
        <begin position="57"/>
        <end position="82"/>
    </location>
</feature>
<name>A0A7X0G496_9ACTN</name>
<sequence>MQAINERIPVVAEVVEEAQFLGEGPEQRSRFEQFSTVQSEDEPALFLERRRFCGHPRVVTGGEDDPGRPALGQGGGAHAEGF</sequence>
<gene>
    <name evidence="2" type="ORF">BKA00_006077</name>
</gene>
<dbReference type="AlphaFoldDB" id="A0A7X0G496"/>
<keyword evidence="3" id="KW-1185">Reference proteome</keyword>
<organism evidence="2 3">
    <name type="scientific">Actinomadura coerulea</name>
    <dbReference type="NCBI Taxonomy" id="46159"/>
    <lineage>
        <taxon>Bacteria</taxon>
        <taxon>Bacillati</taxon>
        <taxon>Actinomycetota</taxon>
        <taxon>Actinomycetes</taxon>
        <taxon>Streptosporangiales</taxon>
        <taxon>Thermomonosporaceae</taxon>
        <taxon>Actinomadura</taxon>
    </lineage>
</organism>
<dbReference type="RefSeq" id="WP_230298983.1">
    <property type="nucleotide sequence ID" value="NZ_JACHMQ010000001.1"/>
</dbReference>
<evidence type="ECO:0000313" key="3">
    <source>
        <dbReference type="Proteomes" id="UP000546324"/>
    </source>
</evidence>
<protein>
    <submittedName>
        <fullName evidence="2">Uncharacterized protein</fullName>
    </submittedName>
</protein>
<evidence type="ECO:0000256" key="1">
    <source>
        <dbReference type="SAM" id="MobiDB-lite"/>
    </source>
</evidence>
<comment type="caution">
    <text evidence="2">The sequence shown here is derived from an EMBL/GenBank/DDBJ whole genome shotgun (WGS) entry which is preliminary data.</text>
</comment>
<accession>A0A7X0G496</accession>
<reference evidence="2 3" key="1">
    <citation type="submission" date="2020-08" db="EMBL/GenBank/DDBJ databases">
        <title>Sequencing the genomes of 1000 actinobacteria strains.</title>
        <authorList>
            <person name="Klenk H.-P."/>
        </authorList>
    </citation>
    <scope>NUCLEOTIDE SEQUENCE [LARGE SCALE GENOMIC DNA]</scope>
    <source>
        <strain evidence="2 3">DSM 43675</strain>
    </source>
</reference>
<evidence type="ECO:0000313" key="2">
    <source>
        <dbReference type="EMBL" id="MBB6399163.1"/>
    </source>
</evidence>
<proteinExistence type="predicted"/>
<dbReference type="Proteomes" id="UP000546324">
    <property type="component" value="Unassembled WGS sequence"/>
</dbReference>